<evidence type="ECO:0000256" key="1">
    <source>
        <dbReference type="SAM" id="MobiDB-lite"/>
    </source>
</evidence>
<evidence type="ECO:0000313" key="2">
    <source>
        <dbReference type="EMBL" id="KAL1861511.1"/>
    </source>
</evidence>
<feature type="compositionally biased region" description="Basic residues" evidence="1">
    <location>
        <begin position="155"/>
        <end position="164"/>
    </location>
</feature>
<gene>
    <name evidence="2" type="ORF">VTK73DRAFT_7055</name>
</gene>
<reference evidence="2 3" key="1">
    <citation type="journal article" date="2024" name="Commun. Biol.">
        <title>Comparative genomic analysis of thermophilic fungi reveals convergent evolutionary adaptations and gene losses.</title>
        <authorList>
            <person name="Steindorff A.S."/>
            <person name="Aguilar-Pontes M.V."/>
            <person name="Robinson A.J."/>
            <person name="Andreopoulos B."/>
            <person name="LaButti K."/>
            <person name="Kuo A."/>
            <person name="Mondo S."/>
            <person name="Riley R."/>
            <person name="Otillar R."/>
            <person name="Haridas S."/>
            <person name="Lipzen A."/>
            <person name="Grimwood J."/>
            <person name="Schmutz J."/>
            <person name="Clum A."/>
            <person name="Reid I.D."/>
            <person name="Moisan M.C."/>
            <person name="Butler G."/>
            <person name="Nguyen T.T.M."/>
            <person name="Dewar K."/>
            <person name="Conant G."/>
            <person name="Drula E."/>
            <person name="Henrissat B."/>
            <person name="Hansel C."/>
            <person name="Singer S."/>
            <person name="Hutchinson M.I."/>
            <person name="de Vries R.P."/>
            <person name="Natvig D.O."/>
            <person name="Powell A.J."/>
            <person name="Tsang A."/>
            <person name="Grigoriev I.V."/>
        </authorList>
    </citation>
    <scope>NUCLEOTIDE SEQUENCE [LARGE SCALE GENOMIC DNA]</scope>
    <source>
        <strain evidence="2 3">ATCC 24622</strain>
    </source>
</reference>
<sequence length="247" mass="27768">MYKILMAVEDTICFHTCYTAPVRSRLFRLFQGRGVVQTFHVVQGLIFGRSGLLGARGNRGRVAKKKGTDTPSLPLWTPQDIQAPTCSAELLVPSCTFSGAVWHAEHDMPRWDQCNPPPSLLHVQSPAIPVPVQSKAQPARNYSVKWKTREDPFRRGHARPRPRPPRSPDARFVMNAFGRDGLTFQPSRDRSLDLIRLQHCSANTSHSFDIIVKYTRYKSTLTFCFAHSDTPSSFPADASVSCDCMPR</sequence>
<dbReference type="EMBL" id="JAZHXJ010000422">
    <property type="protein sequence ID" value="KAL1861511.1"/>
    <property type="molecule type" value="Genomic_DNA"/>
</dbReference>
<comment type="caution">
    <text evidence="2">The sequence shown here is derived from an EMBL/GenBank/DDBJ whole genome shotgun (WGS) entry which is preliminary data.</text>
</comment>
<evidence type="ECO:0000313" key="3">
    <source>
        <dbReference type="Proteomes" id="UP001586593"/>
    </source>
</evidence>
<dbReference type="Proteomes" id="UP001586593">
    <property type="component" value="Unassembled WGS sequence"/>
</dbReference>
<keyword evidence="3" id="KW-1185">Reference proteome</keyword>
<protein>
    <submittedName>
        <fullName evidence="2">Uncharacterized protein</fullName>
    </submittedName>
</protein>
<organism evidence="2 3">
    <name type="scientific">Phialemonium thermophilum</name>
    <dbReference type="NCBI Taxonomy" id="223376"/>
    <lineage>
        <taxon>Eukaryota</taxon>
        <taxon>Fungi</taxon>
        <taxon>Dikarya</taxon>
        <taxon>Ascomycota</taxon>
        <taxon>Pezizomycotina</taxon>
        <taxon>Sordariomycetes</taxon>
        <taxon>Sordariomycetidae</taxon>
        <taxon>Cephalothecales</taxon>
        <taxon>Cephalothecaceae</taxon>
        <taxon>Phialemonium</taxon>
    </lineage>
</organism>
<accession>A0ABR3WGY6</accession>
<proteinExistence type="predicted"/>
<name>A0ABR3WGY6_9PEZI</name>
<feature type="region of interest" description="Disordered" evidence="1">
    <location>
        <begin position="151"/>
        <end position="170"/>
    </location>
</feature>